<evidence type="ECO:0000256" key="2">
    <source>
        <dbReference type="ARBA" id="ARBA00022473"/>
    </source>
</evidence>
<dbReference type="PANTHER" id="PTHR31496">
    <property type="entry name" value="TRANSCRIPTION FACTOR KAN2-RELATED"/>
    <property type="match status" value="1"/>
</dbReference>
<evidence type="ECO:0000256" key="7">
    <source>
        <dbReference type="SAM" id="MobiDB-lite"/>
    </source>
</evidence>
<feature type="region of interest" description="Disordered" evidence="7">
    <location>
        <begin position="290"/>
        <end position="313"/>
    </location>
</feature>
<dbReference type="GO" id="GO:0010158">
    <property type="term" value="P:abaxial cell fate specification"/>
    <property type="evidence" value="ECO:0007669"/>
    <property type="project" value="InterPro"/>
</dbReference>
<dbReference type="GO" id="GO:0006355">
    <property type="term" value="P:regulation of DNA-templated transcription"/>
    <property type="evidence" value="ECO:0007669"/>
    <property type="project" value="InterPro"/>
</dbReference>
<dbReference type="GO" id="GO:0005634">
    <property type="term" value="C:nucleus"/>
    <property type="evidence" value="ECO:0007669"/>
    <property type="project" value="UniProtKB-SubCell"/>
</dbReference>
<evidence type="ECO:0000256" key="1">
    <source>
        <dbReference type="ARBA" id="ARBA00004123"/>
    </source>
</evidence>
<evidence type="ECO:0000256" key="6">
    <source>
        <dbReference type="ARBA" id="ARBA00023242"/>
    </source>
</evidence>
<dbReference type="PANTHER" id="PTHR31496:SF48">
    <property type="entry name" value="TRANSCRIPTION FACTOR KAN2-RELATED"/>
    <property type="match status" value="1"/>
</dbReference>
<protein>
    <submittedName>
        <fullName evidence="9">Putative transcription factor KAN2 isoform X1</fullName>
    </submittedName>
</protein>
<name>A0A443P7Q7_9MAGN</name>
<dbReference type="Gene3D" id="1.10.10.60">
    <property type="entry name" value="Homeodomain-like"/>
    <property type="match status" value="1"/>
</dbReference>
<keyword evidence="3" id="KW-0221">Differentiation</keyword>
<keyword evidence="2" id="KW-0217">Developmental protein</keyword>
<dbReference type="InterPro" id="IPR009057">
    <property type="entry name" value="Homeodomain-like_sf"/>
</dbReference>
<sequence length="351" mass="39232">MELFPVQPDLSLQIRPPETNKPISSCRTDEEMDATFWRRALDSNMVKRDNISELSLAKPRTSDFNNTNNLHLGQILGHHVLHTNQHQFHLQHQLQGQNHHLHRLNPQDVCFMKPIKGIPVYRNPPSFGFAQPTSLDASSSSSSSTATIPFTSQSIMRSRFLSRFSGKRSMRAPRMRWTTNLHNRFVHAVELLGGHERATPKAVLELMDVKDLTLAHVKSHLQMYRTVKTTDRPASSSGQSGAFENGAAGEISEDNLLDICNPRGLEQVIQQGRVVMNPSMDCSSVWSNSSSRGAWLHDKTSDSRGSSLPSFEEEMDSNCLSYESISLSNASNQPGTSSNKPNLDFTLGRSH</sequence>
<keyword evidence="6" id="KW-0539">Nucleus</keyword>
<dbReference type="Pfam" id="PF00249">
    <property type="entry name" value="Myb_DNA-binding"/>
    <property type="match status" value="1"/>
</dbReference>
<feature type="domain" description="Myb-like" evidence="8">
    <location>
        <begin position="174"/>
        <end position="225"/>
    </location>
</feature>
<evidence type="ECO:0000256" key="3">
    <source>
        <dbReference type="ARBA" id="ARBA00022782"/>
    </source>
</evidence>
<gene>
    <name evidence="9" type="ORF">CKAN_01573200</name>
</gene>
<accession>A0A443P7Q7</accession>
<reference evidence="9 10" key="1">
    <citation type="journal article" date="2019" name="Nat. Plants">
        <title>Stout camphor tree genome fills gaps in understanding of flowering plant genome evolution.</title>
        <authorList>
            <person name="Chaw S.M."/>
            <person name="Liu Y.C."/>
            <person name="Wu Y.W."/>
            <person name="Wang H.Y."/>
            <person name="Lin C.I."/>
            <person name="Wu C.S."/>
            <person name="Ke H.M."/>
            <person name="Chang L.Y."/>
            <person name="Hsu C.Y."/>
            <person name="Yang H.T."/>
            <person name="Sudianto E."/>
            <person name="Hsu M.H."/>
            <person name="Wu K.P."/>
            <person name="Wang L.N."/>
            <person name="Leebens-Mack J.H."/>
            <person name="Tsai I.J."/>
        </authorList>
    </citation>
    <scope>NUCLEOTIDE SEQUENCE [LARGE SCALE GENOMIC DNA]</scope>
    <source>
        <strain evidence="10">cv. Chaw 1501</strain>
        <tissue evidence="9">Young leaves</tissue>
    </source>
</reference>
<dbReference type="EMBL" id="QPKB01000006">
    <property type="protein sequence ID" value="RWR86814.1"/>
    <property type="molecule type" value="Genomic_DNA"/>
</dbReference>
<comment type="caution">
    <text evidence="9">The sequence shown here is derived from an EMBL/GenBank/DDBJ whole genome shotgun (WGS) entry which is preliminary data.</text>
</comment>
<dbReference type="STRING" id="337451.A0A443P7Q7"/>
<proteinExistence type="predicted"/>
<organism evidence="9 10">
    <name type="scientific">Cinnamomum micranthum f. kanehirae</name>
    <dbReference type="NCBI Taxonomy" id="337451"/>
    <lineage>
        <taxon>Eukaryota</taxon>
        <taxon>Viridiplantae</taxon>
        <taxon>Streptophyta</taxon>
        <taxon>Embryophyta</taxon>
        <taxon>Tracheophyta</taxon>
        <taxon>Spermatophyta</taxon>
        <taxon>Magnoliopsida</taxon>
        <taxon>Magnoliidae</taxon>
        <taxon>Laurales</taxon>
        <taxon>Lauraceae</taxon>
        <taxon>Cinnamomum</taxon>
    </lineage>
</organism>
<dbReference type="InterPro" id="IPR044847">
    <property type="entry name" value="KAN_fam"/>
</dbReference>
<evidence type="ECO:0000259" key="8">
    <source>
        <dbReference type="Pfam" id="PF00249"/>
    </source>
</evidence>
<dbReference type="AlphaFoldDB" id="A0A443P7Q7"/>
<keyword evidence="5" id="KW-0804">Transcription</keyword>
<dbReference type="SUPFAM" id="SSF46689">
    <property type="entry name" value="Homeodomain-like"/>
    <property type="match status" value="1"/>
</dbReference>
<dbReference type="Proteomes" id="UP000283530">
    <property type="component" value="Unassembled WGS sequence"/>
</dbReference>
<dbReference type="OrthoDB" id="551907at2759"/>
<evidence type="ECO:0000313" key="9">
    <source>
        <dbReference type="EMBL" id="RWR86814.1"/>
    </source>
</evidence>
<dbReference type="GO" id="GO:0000976">
    <property type="term" value="F:transcription cis-regulatory region binding"/>
    <property type="evidence" value="ECO:0007669"/>
    <property type="project" value="InterPro"/>
</dbReference>
<feature type="region of interest" description="Disordered" evidence="7">
    <location>
        <begin position="326"/>
        <end position="351"/>
    </location>
</feature>
<feature type="compositionally biased region" description="Polar residues" evidence="7">
    <location>
        <begin position="326"/>
        <end position="341"/>
    </location>
</feature>
<dbReference type="FunFam" id="1.10.10.60:FF:000002">
    <property type="entry name" value="Myb family transcription factor"/>
    <property type="match status" value="1"/>
</dbReference>
<dbReference type="NCBIfam" id="TIGR01557">
    <property type="entry name" value="myb_SHAQKYF"/>
    <property type="match status" value="1"/>
</dbReference>
<keyword evidence="10" id="KW-1185">Reference proteome</keyword>
<evidence type="ECO:0000313" key="10">
    <source>
        <dbReference type="Proteomes" id="UP000283530"/>
    </source>
</evidence>
<dbReference type="InterPro" id="IPR006447">
    <property type="entry name" value="Myb_dom_plants"/>
</dbReference>
<keyword evidence="4" id="KW-0805">Transcription regulation</keyword>
<evidence type="ECO:0000256" key="5">
    <source>
        <dbReference type="ARBA" id="ARBA00023163"/>
    </source>
</evidence>
<dbReference type="InterPro" id="IPR001005">
    <property type="entry name" value="SANT/Myb"/>
</dbReference>
<evidence type="ECO:0000256" key="4">
    <source>
        <dbReference type="ARBA" id="ARBA00023015"/>
    </source>
</evidence>
<comment type="subcellular location">
    <subcellularLocation>
        <location evidence="1">Nucleus</location>
    </subcellularLocation>
</comment>